<evidence type="ECO:0000259" key="5">
    <source>
        <dbReference type="Pfam" id="PF13537"/>
    </source>
</evidence>
<dbReference type="AlphaFoldDB" id="A0A1Z1FAG0"/>
<dbReference type="Pfam" id="PF13537">
    <property type="entry name" value="GATase_7"/>
    <property type="match status" value="1"/>
</dbReference>
<reference evidence="6 7" key="1">
    <citation type="submission" date="2017-01" db="EMBL/GenBank/DDBJ databases">
        <title>Complete genome sequence of esterase-producing bacterium Croceicoccus marinus E4A9.</title>
        <authorList>
            <person name="Wu Y.-H."/>
            <person name="Cheng H."/>
            <person name="Xu L."/>
            <person name="Huo Y.-Y."/>
            <person name="Wang C.-S."/>
            <person name="Xu X.-W."/>
        </authorList>
    </citation>
    <scope>NUCLEOTIDE SEQUENCE [LARGE SCALE GENOMIC DNA]</scope>
    <source>
        <strain evidence="6 7">E4A9</strain>
    </source>
</reference>
<dbReference type="SUPFAM" id="SSF56235">
    <property type="entry name" value="N-terminal nucleophile aminohydrolases (Ntn hydrolases)"/>
    <property type="match status" value="1"/>
</dbReference>
<dbReference type="RefSeq" id="WP_066843971.1">
    <property type="nucleotide sequence ID" value="NZ_CP019602.1"/>
</dbReference>
<dbReference type="Gene3D" id="3.60.20.10">
    <property type="entry name" value="Glutamine Phosphoribosylpyrophosphate, subunit 1, domain 1"/>
    <property type="match status" value="1"/>
</dbReference>
<keyword evidence="7" id="KW-1185">Reference proteome</keyword>
<dbReference type="InterPro" id="IPR029055">
    <property type="entry name" value="Ntn_hydrolases_N"/>
</dbReference>
<dbReference type="Proteomes" id="UP000195807">
    <property type="component" value="Chromosome"/>
</dbReference>
<proteinExistence type="predicted"/>
<dbReference type="InterPro" id="IPR017932">
    <property type="entry name" value="GATase_2_dom"/>
</dbReference>
<evidence type="ECO:0000259" key="4">
    <source>
        <dbReference type="Pfam" id="PF00733"/>
    </source>
</evidence>
<sequence length="653" mass="71265">MGALLIAAAADLGDGGWCSQDGGASRDRIANSLGLGLGGPVGSAIAPGALLFARPPLRDAPPARLGARPRPWSAHVGPDGARVLFAGELQDREALLARLPAAPAGKGDDALYAAALAHLGSECDRFINGHYAAIAWYPEQRRLRLVRAPLDAPPLHYWQDGKRIVAASTPRAAIAAGADPAVDEEHLADALFLNFRDARRGWFCGIHRVAAGEVVEIGPGGVTRRQYWKVEDMPAVRFARDSDYVDAVEHAMRNALRETAAEFDRPAVQLSGGLDSQAVASFAMKVLPKDTPLKAYCWVPQDGYQALPWPGAHGDETAHASAFAAMHPAVDLELVDTGDLPLDHQEETFFLLAGLAPMGAGNMHWGHEILRRAAAAGHGVVLDGHYGNNGFSYDGLTGPATWLRQGRPGRAWREVRRRGGKGSDARRFLSQAVMPHLPIRLRRKLRGMRGRALDPFDSWCPMRRDYAERAGVLERSASAGHDPLFLDLASSREWRAATLAGGQGDGADTRLALELLHGVPMRSPLAYRPLFELTAGIPDEQYLRDGETRWLARRLLKGRVPEQVRTERRLGIQSSDWPVRWGREREAIMAELERLSRDPAVADMLDLPRLQRWMREWSGENSVGGLESARIFCAAGRGLTAARYLRFQARGNG</sequence>
<dbReference type="KEGG" id="cman:A9D14_06000"/>
<dbReference type="PANTHER" id="PTHR43284:SF1">
    <property type="entry name" value="ASPARAGINE SYNTHETASE"/>
    <property type="match status" value="1"/>
</dbReference>
<dbReference type="EMBL" id="CP019602">
    <property type="protein sequence ID" value="ARU15818.1"/>
    <property type="molecule type" value="Genomic_DNA"/>
</dbReference>
<dbReference type="PANTHER" id="PTHR43284">
    <property type="entry name" value="ASPARAGINE SYNTHETASE (GLUTAMINE-HYDROLYZING)"/>
    <property type="match status" value="1"/>
</dbReference>
<evidence type="ECO:0000256" key="3">
    <source>
        <dbReference type="ARBA" id="ARBA00048741"/>
    </source>
</evidence>
<accession>A0A1Z1FAG0</accession>
<dbReference type="STRING" id="450378.GCA_001661675_01202"/>
<organism evidence="6 7">
    <name type="scientific">Croceicoccus marinus</name>
    <dbReference type="NCBI Taxonomy" id="450378"/>
    <lineage>
        <taxon>Bacteria</taxon>
        <taxon>Pseudomonadati</taxon>
        <taxon>Pseudomonadota</taxon>
        <taxon>Alphaproteobacteria</taxon>
        <taxon>Sphingomonadales</taxon>
        <taxon>Erythrobacteraceae</taxon>
        <taxon>Croceicoccus</taxon>
    </lineage>
</organism>
<dbReference type="GO" id="GO:0006529">
    <property type="term" value="P:asparagine biosynthetic process"/>
    <property type="evidence" value="ECO:0007669"/>
    <property type="project" value="InterPro"/>
</dbReference>
<evidence type="ECO:0000256" key="1">
    <source>
        <dbReference type="ARBA" id="ARBA00005187"/>
    </source>
</evidence>
<dbReference type="Gene3D" id="3.40.50.620">
    <property type="entry name" value="HUPs"/>
    <property type="match status" value="2"/>
</dbReference>
<feature type="domain" description="Glutamine amidotransferase type-2" evidence="5">
    <location>
        <begin position="82"/>
        <end position="172"/>
    </location>
</feature>
<evidence type="ECO:0000313" key="6">
    <source>
        <dbReference type="EMBL" id="ARU15818.1"/>
    </source>
</evidence>
<dbReference type="Pfam" id="PF00733">
    <property type="entry name" value="Asn_synthase"/>
    <property type="match status" value="1"/>
</dbReference>
<comment type="catalytic activity">
    <reaction evidence="3">
        <text>L-aspartate + L-glutamine + ATP + H2O = L-asparagine + L-glutamate + AMP + diphosphate + H(+)</text>
        <dbReference type="Rhea" id="RHEA:12228"/>
        <dbReference type="ChEBI" id="CHEBI:15377"/>
        <dbReference type="ChEBI" id="CHEBI:15378"/>
        <dbReference type="ChEBI" id="CHEBI:29985"/>
        <dbReference type="ChEBI" id="CHEBI:29991"/>
        <dbReference type="ChEBI" id="CHEBI:30616"/>
        <dbReference type="ChEBI" id="CHEBI:33019"/>
        <dbReference type="ChEBI" id="CHEBI:58048"/>
        <dbReference type="ChEBI" id="CHEBI:58359"/>
        <dbReference type="ChEBI" id="CHEBI:456215"/>
        <dbReference type="EC" id="6.3.5.4"/>
    </reaction>
</comment>
<dbReference type="InterPro" id="IPR051786">
    <property type="entry name" value="ASN_synthetase/amidase"/>
</dbReference>
<dbReference type="OrthoDB" id="9763290at2"/>
<dbReference type="InterPro" id="IPR001962">
    <property type="entry name" value="Asn_synthase"/>
</dbReference>
<evidence type="ECO:0000256" key="2">
    <source>
        <dbReference type="ARBA" id="ARBA00012737"/>
    </source>
</evidence>
<dbReference type="EC" id="6.3.5.4" evidence="2"/>
<dbReference type="InterPro" id="IPR014729">
    <property type="entry name" value="Rossmann-like_a/b/a_fold"/>
</dbReference>
<comment type="pathway">
    <text evidence="1">Amino-acid biosynthesis; L-asparagine biosynthesis; L-asparagine from L-aspartate (L-Gln route): step 1/1.</text>
</comment>
<dbReference type="GO" id="GO:0004066">
    <property type="term" value="F:asparagine synthase (glutamine-hydrolyzing) activity"/>
    <property type="evidence" value="ECO:0007669"/>
    <property type="project" value="UniProtKB-EC"/>
</dbReference>
<feature type="domain" description="Asparagine synthetase" evidence="4">
    <location>
        <begin position="248"/>
        <end position="619"/>
    </location>
</feature>
<protein>
    <recommendedName>
        <fullName evidence="2">asparagine synthase (glutamine-hydrolyzing)</fullName>
        <ecNumber evidence="2">6.3.5.4</ecNumber>
    </recommendedName>
</protein>
<dbReference type="GO" id="GO:0005829">
    <property type="term" value="C:cytosol"/>
    <property type="evidence" value="ECO:0007669"/>
    <property type="project" value="TreeGrafter"/>
</dbReference>
<dbReference type="SUPFAM" id="SSF52402">
    <property type="entry name" value="Adenine nucleotide alpha hydrolases-like"/>
    <property type="match status" value="1"/>
</dbReference>
<gene>
    <name evidence="6" type="ORF">A9D14_06000</name>
</gene>
<name>A0A1Z1FAG0_9SPHN</name>
<evidence type="ECO:0000313" key="7">
    <source>
        <dbReference type="Proteomes" id="UP000195807"/>
    </source>
</evidence>